<evidence type="ECO:0000256" key="1">
    <source>
        <dbReference type="SAM" id="MobiDB-lite"/>
    </source>
</evidence>
<feature type="transmembrane region" description="Helical" evidence="2">
    <location>
        <begin position="28"/>
        <end position="50"/>
    </location>
</feature>
<keyword evidence="2" id="KW-1133">Transmembrane helix</keyword>
<dbReference type="EMBL" id="JAJIRN010000006">
    <property type="protein sequence ID" value="MCV2369124.1"/>
    <property type="molecule type" value="Genomic_DNA"/>
</dbReference>
<dbReference type="RefSeq" id="WP_263571721.1">
    <property type="nucleotide sequence ID" value="NZ_JAJIRN010000006.1"/>
</dbReference>
<evidence type="ECO:0008006" key="5">
    <source>
        <dbReference type="Google" id="ProtNLM"/>
    </source>
</evidence>
<keyword evidence="4" id="KW-1185">Reference proteome</keyword>
<keyword evidence="2" id="KW-0812">Transmembrane</keyword>
<gene>
    <name evidence="3" type="ORF">LNV07_13645</name>
</gene>
<accession>A0ABT2YGE5</accession>
<name>A0ABT2YGE5_9BURK</name>
<protein>
    <recommendedName>
        <fullName evidence="5">Transmembrane protein</fullName>
    </recommendedName>
</protein>
<sequence>MYLIAIAWGYVALMMALAEATSSQGSILGAIVTLLLYGVLPISIVLYLLGTPHRKKARRRQEQLEREAATAESGQADGRDHAPADMLAPVRKEP</sequence>
<feature type="compositionally biased region" description="Basic and acidic residues" evidence="1">
    <location>
        <begin position="60"/>
        <end position="69"/>
    </location>
</feature>
<keyword evidence="2" id="KW-0472">Membrane</keyword>
<comment type="caution">
    <text evidence="3">The sequence shown here is derived from an EMBL/GenBank/DDBJ whole genome shotgun (WGS) entry which is preliminary data.</text>
</comment>
<evidence type="ECO:0000313" key="3">
    <source>
        <dbReference type="EMBL" id="MCV2369124.1"/>
    </source>
</evidence>
<evidence type="ECO:0000313" key="4">
    <source>
        <dbReference type="Proteomes" id="UP001209701"/>
    </source>
</evidence>
<feature type="region of interest" description="Disordered" evidence="1">
    <location>
        <begin position="58"/>
        <end position="94"/>
    </location>
</feature>
<organism evidence="3 4">
    <name type="scientific">Roseateles oligotrophus</name>
    <dbReference type="NCBI Taxonomy" id="1769250"/>
    <lineage>
        <taxon>Bacteria</taxon>
        <taxon>Pseudomonadati</taxon>
        <taxon>Pseudomonadota</taxon>
        <taxon>Betaproteobacteria</taxon>
        <taxon>Burkholderiales</taxon>
        <taxon>Sphaerotilaceae</taxon>
        <taxon>Roseateles</taxon>
    </lineage>
</organism>
<proteinExistence type="predicted"/>
<reference evidence="3 4" key="1">
    <citation type="submission" date="2021-11" db="EMBL/GenBank/DDBJ databases">
        <authorList>
            <person name="Liang Q."/>
            <person name="Mou H."/>
            <person name="Liu Z."/>
        </authorList>
    </citation>
    <scope>NUCLEOTIDE SEQUENCE [LARGE SCALE GENOMIC DNA]</scope>
    <source>
        <strain evidence="3 4">CHU3</strain>
    </source>
</reference>
<evidence type="ECO:0000256" key="2">
    <source>
        <dbReference type="SAM" id="Phobius"/>
    </source>
</evidence>
<dbReference type="Proteomes" id="UP001209701">
    <property type="component" value="Unassembled WGS sequence"/>
</dbReference>